<feature type="transmembrane region" description="Helical" evidence="1">
    <location>
        <begin position="182"/>
        <end position="206"/>
    </location>
</feature>
<dbReference type="Proteomes" id="UP001595075">
    <property type="component" value="Unassembled WGS sequence"/>
</dbReference>
<dbReference type="EMBL" id="JAZHXI010000015">
    <property type="protein sequence ID" value="KAL2063472.1"/>
    <property type="molecule type" value="Genomic_DNA"/>
</dbReference>
<organism evidence="2 3">
    <name type="scientific">Oculimacula yallundae</name>
    <dbReference type="NCBI Taxonomy" id="86028"/>
    <lineage>
        <taxon>Eukaryota</taxon>
        <taxon>Fungi</taxon>
        <taxon>Dikarya</taxon>
        <taxon>Ascomycota</taxon>
        <taxon>Pezizomycotina</taxon>
        <taxon>Leotiomycetes</taxon>
        <taxon>Helotiales</taxon>
        <taxon>Ploettnerulaceae</taxon>
        <taxon>Oculimacula</taxon>
    </lineage>
</organism>
<accession>A0ABR4C0Q2</accession>
<evidence type="ECO:0000313" key="2">
    <source>
        <dbReference type="EMBL" id="KAL2063472.1"/>
    </source>
</evidence>
<name>A0ABR4C0Q2_9HELO</name>
<keyword evidence="1" id="KW-0812">Transmembrane</keyword>
<protein>
    <submittedName>
        <fullName evidence="2">Uncharacterized protein</fullName>
    </submittedName>
</protein>
<keyword evidence="1" id="KW-0472">Membrane</keyword>
<keyword evidence="1" id="KW-1133">Transmembrane helix</keyword>
<evidence type="ECO:0000313" key="3">
    <source>
        <dbReference type="Proteomes" id="UP001595075"/>
    </source>
</evidence>
<feature type="transmembrane region" description="Helical" evidence="1">
    <location>
        <begin position="86"/>
        <end position="105"/>
    </location>
</feature>
<keyword evidence="3" id="KW-1185">Reference proteome</keyword>
<feature type="transmembrane region" description="Helical" evidence="1">
    <location>
        <begin position="609"/>
        <end position="633"/>
    </location>
</feature>
<proteinExistence type="predicted"/>
<reference evidence="2 3" key="1">
    <citation type="journal article" date="2024" name="Commun. Biol.">
        <title>Comparative genomic analysis of thermophilic fungi reveals convergent evolutionary adaptations and gene losses.</title>
        <authorList>
            <person name="Steindorff A.S."/>
            <person name="Aguilar-Pontes M.V."/>
            <person name="Robinson A.J."/>
            <person name="Andreopoulos B."/>
            <person name="LaButti K."/>
            <person name="Kuo A."/>
            <person name="Mondo S."/>
            <person name="Riley R."/>
            <person name="Otillar R."/>
            <person name="Haridas S."/>
            <person name="Lipzen A."/>
            <person name="Grimwood J."/>
            <person name="Schmutz J."/>
            <person name="Clum A."/>
            <person name="Reid I.D."/>
            <person name="Moisan M.C."/>
            <person name="Butler G."/>
            <person name="Nguyen T.T.M."/>
            <person name="Dewar K."/>
            <person name="Conant G."/>
            <person name="Drula E."/>
            <person name="Henrissat B."/>
            <person name="Hansel C."/>
            <person name="Singer S."/>
            <person name="Hutchinson M.I."/>
            <person name="de Vries R.P."/>
            <person name="Natvig D.O."/>
            <person name="Powell A.J."/>
            <person name="Tsang A."/>
            <person name="Grigoriev I.V."/>
        </authorList>
    </citation>
    <scope>NUCLEOTIDE SEQUENCE [LARGE SCALE GENOMIC DNA]</scope>
    <source>
        <strain evidence="2 3">CBS 494.80</strain>
    </source>
</reference>
<gene>
    <name evidence="2" type="ORF">VTL71DRAFT_5277</name>
</gene>
<comment type="caution">
    <text evidence="2">The sequence shown here is derived from an EMBL/GenBank/DDBJ whole genome shotgun (WGS) entry which is preliminary data.</text>
</comment>
<sequence>MAIHDQKKLRTSFPAPDVVSPISPLSSRTASTFDNHYAASEKYSPYSDKLTSSPHSLLEAKPWPSRPQKLYKGMGGYRWWESTVDVIMILIPLPFFILGAAVIAVNGKVVDGRELDILQQSIKGATTLFPISFAAITGRAAVKYATWKLEQGTTLGALEQLMGSRTVASTFATQVQLRSFNLIGLGLLLVWSLSPIGGQAILHILYTPEKYTTSQANITYFNSRQQSYSAPAGPFQNQWYPGFTILFGSSLLAPTAVKKSSMDIWGNVKLPFYSSLANAPKDDDGWIKVAGANGSLVYSSLFGIPISGLEFGNTTLSVESSYIELSCSNMTTSPILQTPTQLIKNDLISTAGPFVSFENASDYTSWTIGYKGEDVIAFADSESATYSYPQFCPDCLPADLASVSFPPGTIAFQEFAGFDTATSIFCEPSQVYVESSIFCDRNSGSQNCEVIAQRQSLQPHVPSTITYLSFPKVALGLSALLPNSTPNFGAVNQFQNYLYDPLSQTNIISGSNSLSSNGEPSRLQDVSLKDFGDRLGQMLNAYVHASMWNSTPYITGASFTGIENNLVGGNDASFLPASTADLTAMIRNRTAAFTVSATQINESQVYFAFFPWLIVFLFSNFVMLLAAFVGVYYSRKTIVPDYLGFVSSLAKESPFIRMPDAGVNMDGMDKARMVKEMKVRLGDVSAMENGKSQIGRLAFARMEETSPVKKGRILRTRGVIIE</sequence>
<evidence type="ECO:0000256" key="1">
    <source>
        <dbReference type="SAM" id="Phobius"/>
    </source>
</evidence>